<dbReference type="AlphaFoldDB" id="A0A3M7RBS1"/>
<feature type="signal peptide" evidence="1">
    <location>
        <begin position="1"/>
        <end position="25"/>
    </location>
</feature>
<keyword evidence="1" id="KW-0732">Signal</keyword>
<evidence type="ECO:0000313" key="3">
    <source>
        <dbReference type="Proteomes" id="UP000276133"/>
    </source>
</evidence>
<accession>A0A3M7RBS1</accession>
<comment type="caution">
    <text evidence="2">The sequence shown here is derived from an EMBL/GenBank/DDBJ whole genome shotgun (WGS) entry which is preliminary data.</text>
</comment>
<dbReference type="Proteomes" id="UP000276133">
    <property type="component" value="Unassembled WGS sequence"/>
</dbReference>
<sequence length="127" mass="14675">MIEINHSVFFSAFFLSCMCSPLAAAAADDDDCNHQLQKYVHMNIALLKLLNFNIDLIKRKEIPSVEFLLMGFELRDMQVAQFRILTNGSIKFNIKRICYDRFLEGNQKLSPRTPNLLALIVLFIVYD</sequence>
<evidence type="ECO:0000313" key="2">
    <source>
        <dbReference type="EMBL" id="RNA21033.1"/>
    </source>
</evidence>
<keyword evidence="3" id="KW-1185">Reference proteome</keyword>
<name>A0A3M7RBS1_BRAPC</name>
<dbReference type="OrthoDB" id="7881762at2759"/>
<dbReference type="EMBL" id="REGN01003747">
    <property type="protein sequence ID" value="RNA21033.1"/>
    <property type="molecule type" value="Genomic_DNA"/>
</dbReference>
<proteinExistence type="predicted"/>
<evidence type="ECO:0000256" key="1">
    <source>
        <dbReference type="SAM" id="SignalP"/>
    </source>
</evidence>
<gene>
    <name evidence="2" type="ORF">BpHYR1_019486</name>
</gene>
<organism evidence="2 3">
    <name type="scientific">Brachionus plicatilis</name>
    <name type="common">Marine rotifer</name>
    <name type="synonym">Brachionus muelleri</name>
    <dbReference type="NCBI Taxonomy" id="10195"/>
    <lineage>
        <taxon>Eukaryota</taxon>
        <taxon>Metazoa</taxon>
        <taxon>Spiralia</taxon>
        <taxon>Gnathifera</taxon>
        <taxon>Rotifera</taxon>
        <taxon>Eurotatoria</taxon>
        <taxon>Monogononta</taxon>
        <taxon>Pseudotrocha</taxon>
        <taxon>Ploima</taxon>
        <taxon>Brachionidae</taxon>
        <taxon>Brachionus</taxon>
    </lineage>
</organism>
<reference evidence="2 3" key="1">
    <citation type="journal article" date="2018" name="Sci. Rep.">
        <title>Genomic signatures of local adaptation to the degree of environmental predictability in rotifers.</title>
        <authorList>
            <person name="Franch-Gras L."/>
            <person name="Hahn C."/>
            <person name="Garcia-Roger E.M."/>
            <person name="Carmona M.J."/>
            <person name="Serra M."/>
            <person name="Gomez A."/>
        </authorList>
    </citation>
    <scope>NUCLEOTIDE SEQUENCE [LARGE SCALE GENOMIC DNA]</scope>
    <source>
        <strain evidence="2">HYR1</strain>
    </source>
</reference>
<feature type="chain" id="PRO_5018061097" evidence="1">
    <location>
        <begin position="26"/>
        <end position="127"/>
    </location>
</feature>
<protein>
    <submittedName>
        <fullName evidence="2">Uncharacterized protein</fullName>
    </submittedName>
</protein>